<keyword evidence="2" id="KW-0808">Transferase</keyword>
<evidence type="ECO:0000256" key="2">
    <source>
        <dbReference type="ARBA" id="ARBA00022679"/>
    </source>
</evidence>
<keyword evidence="1" id="KW-0723">Serine/threonine-protein kinase</keyword>
<dbReference type="InterPro" id="IPR011009">
    <property type="entry name" value="Kinase-like_dom_sf"/>
</dbReference>
<name>A0A6N2KLU1_SALVM</name>
<evidence type="ECO:0000256" key="3">
    <source>
        <dbReference type="ARBA" id="ARBA00022741"/>
    </source>
</evidence>
<keyword evidence="5" id="KW-0067">ATP-binding</keyword>
<evidence type="ECO:0000256" key="5">
    <source>
        <dbReference type="ARBA" id="ARBA00022840"/>
    </source>
</evidence>
<dbReference type="SUPFAM" id="SSF56112">
    <property type="entry name" value="Protein kinase-like (PK-like)"/>
    <property type="match status" value="1"/>
</dbReference>
<gene>
    <name evidence="6" type="ORF">SVIM_LOCUS96233</name>
</gene>
<dbReference type="AlphaFoldDB" id="A0A6N2KLU1"/>
<keyword evidence="3" id="KW-0547">Nucleotide-binding</keyword>
<keyword evidence="4" id="KW-0418">Kinase</keyword>
<protein>
    <submittedName>
        <fullName evidence="6">Uncharacterized protein</fullName>
    </submittedName>
</protein>
<organism evidence="6">
    <name type="scientific">Salix viminalis</name>
    <name type="common">Common osier</name>
    <name type="synonym">Basket willow</name>
    <dbReference type="NCBI Taxonomy" id="40686"/>
    <lineage>
        <taxon>Eukaryota</taxon>
        <taxon>Viridiplantae</taxon>
        <taxon>Streptophyta</taxon>
        <taxon>Embryophyta</taxon>
        <taxon>Tracheophyta</taxon>
        <taxon>Spermatophyta</taxon>
        <taxon>Magnoliopsida</taxon>
        <taxon>eudicotyledons</taxon>
        <taxon>Gunneridae</taxon>
        <taxon>Pentapetalae</taxon>
        <taxon>rosids</taxon>
        <taxon>fabids</taxon>
        <taxon>Malpighiales</taxon>
        <taxon>Salicaceae</taxon>
        <taxon>Saliceae</taxon>
        <taxon>Salix</taxon>
    </lineage>
</organism>
<reference evidence="6" key="1">
    <citation type="submission" date="2019-03" db="EMBL/GenBank/DDBJ databases">
        <authorList>
            <person name="Mank J."/>
            <person name="Almeida P."/>
        </authorList>
    </citation>
    <scope>NUCLEOTIDE SEQUENCE</scope>
    <source>
        <strain evidence="6">78183</strain>
    </source>
</reference>
<evidence type="ECO:0000256" key="4">
    <source>
        <dbReference type="ARBA" id="ARBA00022777"/>
    </source>
</evidence>
<dbReference type="GO" id="GO:0004674">
    <property type="term" value="F:protein serine/threonine kinase activity"/>
    <property type="evidence" value="ECO:0007669"/>
    <property type="project" value="UniProtKB-KW"/>
</dbReference>
<evidence type="ECO:0000256" key="1">
    <source>
        <dbReference type="ARBA" id="ARBA00022527"/>
    </source>
</evidence>
<dbReference type="GO" id="GO:0005524">
    <property type="term" value="F:ATP binding"/>
    <property type="evidence" value="ECO:0007669"/>
    <property type="project" value="UniProtKB-KW"/>
</dbReference>
<sequence length="143" mass="16046">MENKERVLMQKHEIERLLAREYVQGGELFKAAKGKLKEDAARKYFQQLISAVASATKENLKVSDQNLGGKLSCFIQPAYVAAEVITEEAMMELKLISGHGGDLICSTYWLLPNEPCLIDLALSWLPIPTFGRNAGRSRRHDIL</sequence>
<dbReference type="PANTHER" id="PTHR43895:SF123">
    <property type="entry name" value="NON-SPECIFIC SERINE_THREONINE PROTEIN KINASE"/>
    <property type="match status" value="1"/>
</dbReference>
<dbReference type="GO" id="GO:0007165">
    <property type="term" value="P:signal transduction"/>
    <property type="evidence" value="ECO:0007669"/>
    <property type="project" value="TreeGrafter"/>
</dbReference>
<dbReference type="PANTHER" id="PTHR43895">
    <property type="entry name" value="CALCIUM/CALMODULIN-DEPENDENT PROTEIN KINASE KINASE-RELATED"/>
    <property type="match status" value="1"/>
</dbReference>
<evidence type="ECO:0000313" key="6">
    <source>
        <dbReference type="EMBL" id="VFU28619.1"/>
    </source>
</evidence>
<accession>A0A6N2KLU1</accession>
<dbReference type="EMBL" id="CAADRP010000446">
    <property type="protein sequence ID" value="VFU28619.1"/>
    <property type="molecule type" value="Genomic_DNA"/>
</dbReference>
<proteinExistence type="predicted"/>